<feature type="transmembrane region" description="Helical" evidence="1">
    <location>
        <begin position="42"/>
        <end position="64"/>
    </location>
</feature>
<keyword evidence="6" id="KW-1185">Reference proteome</keyword>
<dbReference type="Gene3D" id="3.20.20.450">
    <property type="entry name" value="EAL domain"/>
    <property type="match status" value="1"/>
</dbReference>
<dbReference type="Gene3D" id="3.30.450.20">
    <property type="entry name" value="PAS domain"/>
    <property type="match status" value="1"/>
</dbReference>
<organism evidence="5 6">
    <name type="scientific">Sphingomonas prati</name>
    <dbReference type="NCBI Taxonomy" id="1843237"/>
    <lineage>
        <taxon>Bacteria</taxon>
        <taxon>Pseudomonadati</taxon>
        <taxon>Pseudomonadota</taxon>
        <taxon>Alphaproteobacteria</taxon>
        <taxon>Sphingomonadales</taxon>
        <taxon>Sphingomonadaceae</taxon>
        <taxon>Sphingomonas</taxon>
    </lineage>
</organism>
<feature type="domain" description="PAC" evidence="2">
    <location>
        <begin position="292"/>
        <end position="346"/>
    </location>
</feature>
<dbReference type="InterPro" id="IPR035965">
    <property type="entry name" value="PAS-like_dom_sf"/>
</dbReference>
<evidence type="ECO:0000313" key="5">
    <source>
        <dbReference type="EMBL" id="MBB5727789.1"/>
    </source>
</evidence>
<accession>A0A7W9F1I1</accession>
<dbReference type="InterPro" id="IPR001633">
    <property type="entry name" value="EAL_dom"/>
</dbReference>
<dbReference type="OrthoDB" id="9814202at2"/>
<dbReference type="Pfam" id="PF00990">
    <property type="entry name" value="GGDEF"/>
    <property type="match status" value="1"/>
</dbReference>
<reference evidence="5 6" key="1">
    <citation type="submission" date="2020-08" db="EMBL/GenBank/DDBJ databases">
        <title>Genomic Encyclopedia of Type Strains, Phase IV (KMG-IV): sequencing the most valuable type-strain genomes for metagenomic binning, comparative biology and taxonomic classification.</title>
        <authorList>
            <person name="Goeker M."/>
        </authorList>
    </citation>
    <scope>NUCLEOTIDE SEQUENCE [LARGE SCALE GENOMIC DNA]</scope>
    <source>
        <strain evidence="5 6">DSM 103336</strain>
    </source>
</reference>
<dbReference type="Proteomes" id="UP000546701">
    <property type="component" value="Unassembled WGS sequence"/>
</dbReference>
<dbReference type="PROSITE" id="PS50883">
    <property type="entry name" value="EAL"/>
    <property type="match status" value="1"/>
</dbReference>
<dbReference type="InterPro" id="IPR013656">
    <property type="entry name" value="PAS_4"/>
</dbReference>
<dbReference type="SUPFAM" id="SSF141868">
    <property type="entry name" value="EAL domain-like"/>
    <property type="match status" value="1"/>
</dbReference>
<name>A0A7W9F1I1_9SPHN</name>
<dbReference type="SMART" id="SM00052">
    <property type="entry name" value="EAL"/>
    <property type="match status" value="1"/>
</dbReference>
<dbReference type="Pfam" id="PF00563">
    <property type="entry name" value="EAL"/>
    <property type="match status" value="1"/>
</dbReference>
<dbReference type="InterPro" id="IPR052155">
    <property type="entry name" value="Biofilm_reg_signaling"/>
</dbReference>
<sequence length="783" mass="83597">MIDATSIPPAARSWRVVAGFVDPDLANWRLVRVAQYAELARGLPLTSAAFVAAGILIAALFVGSVPLPGLFAWLMTTALLLALDLARIRARTRPGDPDGLLLHGIRSSGLGLLWALPPALFAIGGSTEQQLAACLLSCALMALTALTTGTVPGVLMMFLVPSSIGLSIMLARTGSPLLALLPPVYAGLLGASGLGVGRAFIARHWADQALEDKSEVVRLLLRDFEDSAADWLWQVDSAKRLVAVSPRFAHAAARDPARLEGMPLLRLLSDGPADETGTAALRNLVSLMNARERFSNLVFQIVVNGDARSWSLSAAPRYDADGAFLGYRGVGSDITEQRRSAEKIDRLARIDALTGLPNRREFMDSLRIGIGRALGDRHPCALLLIDLDKFKPVNDTLGHPVGDRVLKLVAERLCTLITDEDVCGRMGGDEFAILLARVTPGAVDGLGDAIIAALSAPFEVDGNIIRIGASLGSALAPRDGRSVETLVRNADLALYRAKDDGRGTMRRYDPSLLIHAEHRRMMEAALREALDIGDQFHLAYQPVVCATTGVIDSFEALIRWSHPTLGDLAPGDFLPVAQEAQLAGRIGEWVLRTACREATAWPDPIRLSVNLALAQLHDAQFTATVLSALSDAGLAPHRLELEVSESFFLSDSATILPTLDALQALGIRLVLDDFGVGYAALGHIRVGRFSAIKIDTSFVRGSTDGRRESLAVVRAGVAMADALGVATVAEGAESHADLTRMQALGLDRIQGHYAGSPMTAAAVRLMVAPRPVVLEKEEQRSVA</sequence>
<dbReference type="SMART" id="SM00267">
    <property type="entry name" value="GGDEF"/>
    <property type="match status" value="1"/>
</dbReference>
<evidence type="ECO:0000259" key="4">
    <source>
        <dbReference type="PROSITE" id="PS50887"/>
    </source>
</evidence>
<protein>
    <submittedName>
        <fullName evidence="5">Diguanylate cyclase (GGDEF)-like protein</fullName>
    </submittedName>
</protein>
<dbReference type="InterPro" id="IPR000700">
    <property type="entry name" value="PAS-assoc_C"/>
</dbReference>
<evidence type="ECO:0000259" key="3">
    <source>
        <dbReference type="PROSITE" id="PS50883"/>
    </source>
</evidence>
<dbReference type="PANTHER" id="PTHR44757:SF2">
    <property type="entry name" value="BIOFILM ARCHITECTURE MAINTENANCE PROTEIN MBAA"/>
    <property type="match status" value="1"/>
</dbReference>
<dbReference type="InterPro" id="IPR043128">
    <property type="entry name" value="Rev_trsase/Diguanyl_cyclase"/>
</dbReference>
<feature type="transmembrane region" description="Helical" evidence="1">
    <location>
        <begin position="177"/>
        <end position="201"/>
    </location>
</feature>
<dbReference type="PANTHER" id="PTHR44757">
    <property type="entry name" value="DIGUANYLATE CYCLASE DGCP"/>
    <property type="match status" value="1"/>
</dbReference>
<gene>
    <name evidence="5" type="ORF">FHS99_000245</name>
</gene>
<dbReference type="EMBL" id="JACIJR010000001">
    <property type="protein sequence ID" value="MBB5727789.1"/>
    <property type="molecule type" value="Genomic_DNA"/>
</dbReference>
<dbReference type="SUPFAM" id="SSF55073">
    <property type="entry name" value="Nucleotide cyclase"/>
    <property type="match status" value="1"/>
</dbReference>
<feature type="domain" description="GGDEF" evidence="4">
    <location>
        <begin position="378"/>
        <end position="510"/>
    </location>
</feature>
<dbReference type="NCBIfam" id="TIGR00254">
    <property type="entry name" value="GGDEF"/>
    <property type="match status" value="1"/>
</dbReference>
<dbReference type="SUPFAM" id="SSF55785">
    <property type="entry name" value="PYP-like sensor domain (PAS domain)"/>
    <property type="match status" value="1"/>
</dbReference>
<dbReference type="RefSeq" id="WP_157175201.1">
    <property type="nucleotide sequence ID" value="NZ_BMJP01000001.1"/>
</dbReference>
<proteinExistence type="predicted"/>
<dbReference type="PROSITE" id="PS50113">
    <property type="entry name" value="PAC"/>
    <property type="match status" value="1"/>
</dbReference>
<keyword evidence="1" id="KW-0472">Membrane</keyword>
<keyword evidence="1" id="KW-1133">Transmembrane helix</keyword>
<dbReference type="Pfam" id="PF08448">
    <property type="entry name" value="PAS_4"/>
    <property type="match status" value="1"/>
</dbReference>
<dbReference type="AlphaFoldDB" id="A0A7W9F1I1"/>
<comment type="caution">
    <text evidence="5">The sequence shown here is derived from an EMBL/GenBank/DDBJ whole genome shotgun (WGS) entry which is preliminary data.</text>
</comment>
<dbReference type="InterPro" id="IPR029787">
    <property type="entry name" value="Nucleotide_cyclase"/>
</dbReference>
<dbReference type="CDD" id="cd01948">
    <property type="entry name" value="EAL"/>
    <property type="match status" value="1"/>
</dbReference>
<feature type="domain" description="EAL" evidence="3">
    <location>
        <begin position="519"/>
        <end position="771"/>
    </location>
</feature>
<dbReference type="PROSITE" id="PS50887">
    <property type="entry name" value="GGDEF"/>
    <property type="match status" value="1"/>
</dbReference>
<evidence type="ECO:0000256" key="1">
    <source>
        <dbReference type="SAM" id="Phobius"/>
    </source>
</evidence>
<feature type="transmembrane region" description="Helical" evidence="1">
    <location>
        <begin position="100"/>
        <end position="123"/>
    </location>
</feature>
<keyword evidence="1" id="KW-0812">Transmembrane</keyword>
<evidence type="ECO:0000313" key="6">
    <source>
        <dbReference type="Proteomes" id="UP000546701"/>
    </source>
</evidence>
<feature type="transmembrane region" description="Helical" evidence="1">
    <location>
        <begin position="70"/>
        <end position="88"/>
    </location>
</feature>
<dbReference type="Gene3D" id="3.30.70.270">
    <property type="match status" value="1"/>
</dbReference>
<evidence type="ECO:0000259" key="2">
    <source>
        <dbReference type="PROSITE" id="PS50113"/>
    </source>
</evidence>
<dbReference type="InterPro" id="IPR000160">
    <property type="entry name" value="GGDEF_dom"/>
</dbReference>
<dbReference type="CDD" id="cd01949">
    <property type="entry name" value="GGDEF"/>
    <property type="match status" value="1"/>
</dbReference>
<dbReference type="InterPro" id="IPR035919">
    <property type="entry name" value="EAL_sf"/>
</dbReference>